<sequence length="218" mass="23754">MGLFDLSKAIPVASTFFDENPRSTTKKSISYCLITDSPTQNHTTYSSATTSVAHLKVNKYVQQTSIVHVRSVNKFTGLSLTSQRSVNVRTPNNGERNDSSAAWVAFVPSDGSLVILIGQNAARALRICAMTSSVTLRSELMQLPLYAKRSTNSYTSPGTVSCVSSDCIFASITSHFVGARCIQKGGMTSFSSCKNTGDFLFCENDVCIFLIDEVFVRR</sequence>
<dbReference type="Proteomes" id="UP000286415">
    <property type="component" value="Unassembled WGS sequence"/>
</dbReference>
<evidence type="ECO:0000313" key="2">
    <source>
        <dbReference type="Proteomes" id="UP000286415"/>
    </source>
</evidence>
<dbReference type="EMBL" id="NIRI02000042">
    <property type="protein sequence ID" value="KAG5449614.1"/>
    <property type="molecule type" value="Genomic_DNA"/>
</dbReference>
<dbReference type="AlphaFoldDB" id="A0A419PFN3"/>
<keyword evidence="2" id="KW-1185">Reference proteome</keyword>
<protein>
    <submittedName>
        <fullName evidence="1">Uncharacterized protein</fullName>
    </submittedName>
</protein>
<reference evidence="1 2" key="1">
    <citation type="journal article" date="2018" name="Biotechnol. Adv.">
        <title>Improved genomic resources and new bioinformatic workflow for the carcinogenic parasite Clonorchis sinensis: Biotechnological implications.</title>
        <authorList>
            <person name="Wang D."/>
            <person name="Korhonen P.K."/>
            <person name="Gasser R.B."/>
            <person name="Young N.D."/>
        </authorList>
    </citation>
    <scope>NUCLEOTIDE SEQUENCE [LARGE SCALE GENOMIC DNA]</scope>
    <source>
        <strain evidence="1">Cs-k2</strain>
    </source>
</reference>
<reference evidence="1 2" key="2">
    <citation type="journal article" date="2021" name="Genomics">
        <title>High-quality reference genome for Clonorchis sinensis.</title>
        <authorList>
            <person name="Young N.D."/>
            <person name="Stroehlein A.J."/>
            <person name="Kinkar L."/>
            <person name="Wang T."/>
            <person name="Sohn W.M."/>
            <person name="Chang B.C.H."/>
            <person name="Kaur P."/>
            <person name="Weisz D."/>
            <person name="Dudchenko O."/>
            <person name="Aiden E.L."/>
            <person name="Korhonen P.K."/>
            <person name="Gasser R.B."/>
        </authorList>
    </citation>
    <scope>NUCLEOTIDE SEQUENCE [LARGE SCALE GENOMIC DNA]</scope>
    <source>
        <strain evidence="1">Cs-k2</strain>
    </source>
</reference>
<proteinExistence type="predicted"/>
<organism evidence="1 2">
    <name type="scientific">Clonorchis sinensis</name>
    <name type="common">Chinese liver fluke</name>
    <dbReference type="NCBI Taxonomy" id="79923"/>
    <lineage>
        <taxon>Eukaryota</taxon>
        <taxon>Metazoa</taxon>
        <taxon>Spiralia</taxon>
        <taxon>Lophotrochozoa</taxon>
        <taxon>Platyhelminthes</taxon>
        <taxon>Trematoda</taxon>
        <taxon>Digenea</taxon>
        <taxon>Opisthorchiida</taxon>
        <taxon>Opisthorchiata</taxon>
        <taxon>Opisthorchiidae</taxon>
        <taxon>Clonorchis</taxon>
    </lineage>
</organism>
<gene>
    <name evidence="1" type="ORF">CSKR_104152</name>
</gene>
<name>A0A419PFN3_CLOSI</name>
<dbReference type="InParanoid" id="A0A419PFN3"/>
<comment type="caution">
    <text evidence="1">The sequence shown here is derived from an EMBL/GenBank/DDBJ whole genome shotgun (WGS) entry which is preliminary data.</text>
</comment>
<evidence type="ECO:0000313" key="1">
    <source>
        <dbReference type="EMBL" id="KAG5449614.1"/>
    </source>
</evidence>
<accession>A0A419PFN3</accession>